<protein>
    <recommendedName>
        <fullName evidence="3 5">Regulatory protein RecX</fullName>
    </recommendedName>
</protein>
<dbReference type="HAMAP" id="MF_01114">
    <property type="entry name" value="RecX"/>
    <property type="match status" value="1"/>
</dbReference>
<gene>
    <name evidence="5" type="primary">recX</name>
    <name evidence="8" type="ORF">IAC94_06730</name>
</gene>
<evidence type="ECO:0000313" key="9">
    <source>
        <dbReference type="Proteomes" id="UP000886744"/>
    </source>
</evidence>
<name>A0A9D1E256_9BACT</name>
<dbReference type="Pfam" id="PF02631">
    <property type="entry name" value="RecX_HTH2"/>
    <property type="match status" value="1"/>
</dbReference>
<dbReference type="Pfam" id="PF21981">
    <property type="entry name" value="RecX_HTH3"/>
    <property type="match status" value="1"/>
</dbReference>
<accession>A0A9D1E256</accession>
<dbReference type="InterPro" id="IPR003783">
    <property type="entry name" value="Regulatory_RecX"/>
</dbReference>
<evidence type="ECO:0000256" key="4">
    <source>
        <dbReference type="ARBA" id="ARBA00022490"/>
    </source>
</evidence>
<dbReference type="GO" id="GO:0005737">
    <property type="term" value="C:cytoplasm"/>
    <property type="evidence" value="ECO:0007669"/>
    <property type="project" value="UniProtKB-SubCell"/>
</dbReference>
<evidence type="ECO:0000259" key="7">
    <source>
        <dbReference type="Pfam" id="PF21981"/>
    </source>
</evidence>
<evidence type="ECO:0000256" key="3">
    <source>
        <dbReference type="ARBA" id="ARBA00018111"/>
    </source>
</evidence>
<feature type="domain" description="RecX third three-helical" evidence="7">
    <location>
        <begin position="109"/>
        <end position="151"/>
    </location>
</feature>
<dbReference type="GO" id="GO:0006282">
    <property type="term" value="P:regulation of DNA repair"/>
    <property type="evidence" value="ECO:0007669"/>
    <property type="project" value="UniProtKB-UniRule"/>
</dbReference>
<sequence length="156" mass="17737">MSASDTTSDVLFNRMAWLCSRREYCSRGVLDLLRRKGVTGEEAAAVLERLRSERYVDDARYARAFARDKAALSGWGPRKIAFALSAKGIAPDVVKAALEEVDEGESARRMREVVEVKWRSVKAATPFERRQKVLRFALSRGYDYERVTEVLDSLEE</sequence>
<proteinExistence type="inferred from homology"/>
<dbReference type="PANTHER" id="PTHR33602">
    <property type="entry name" value="REGULATORY PROTEIN RECX FAMILY PROTEIN"/>
    <property type="match status" value="1"/>
</dbReference>
<dbReference type="InterPro" id="IPR053924">
    <property type="entry name" value="RecX_HTH_2nd"/>
</dbReference>
<dbReference type="EMBL" id="DVHI01000082">
    <property type="protein sequence ID" value="HIR63198.1"/>
    <property type="molecule type" value="Genomic_DNA"/>
</dbReference>
<reference evidence="8" key="2">
    <citation type="journal article" date="2021" name="PeerJ">
        <title>Extensive microbial diversity within the chicken gut microbiome revealed by metagenomics and culture.</title>
        <authorList>
            <person name="Gilroy R."/>
            <person name="Ravi A."/>
            <person name="Getino M."/>
            <person name="Pursley I."/>
            <person name="Horton D.L."/>
            <person name="Alikhan N.F."/>
            <person name="Baker D."/>
            <person name="Gharbi K."/>
            <person name="Hall N."/>
            <person name="Watson M."/>
            <person name="Adriaenssens E.M."/>
            <person name="Foster-Nyarko E."/>
            <person name="Jarju S."/>
            <person name="Secka A."/>
            <person name="Antonio M."/>
            <person name="Oren A."/>
            <person name="Chaudhuri R.R."/>
            <person name="La Ragione R."/>
            <person name="Hildebrand F."/>
            <person name="Pallen M.J."/>
        </authorList>
    </citation>
    <scope>NUCLEOTIDE SEQUENCE</scope>
    <source>
        <strain evidence="8">ChiHjej13B12-12457</strain>
    </source>
</reference>
<evidence type="ECO:0000256" key="1">
    <source>
        <dbReference type="ARBA" id="ARBA00004496"/>
    </source>
</evidence>
<feature type="domain" description="RecX second three-helical" evidence="6">
    <location>
        <begin position="57"/>
        <end position="98"/>
    </location>
</feature>
<comment type="function">
    <text evidence="5">Modulates RecA activity.</text>
</comment>
<dbReference type="InterPro" id="IPR036388">
    <property type="entry name" value="WH-like_DNA-bd_sf"/>
</dbReference>
<evidence type="ECO:0000256" key="5">
    <source>
        <dbReference type="HAMAP-Rule" id="MF_01114"/>
    </source>
</evidence>
<dbReference type="InterPro" id="IPR053925">
    <property type="entry name" value="RecX_HTH_3rd"/>
</dbReference>
<evidence type="ECO:0000313" key="8">
    <source>
        <dbReference type="EMBL" id="HIR63198.1"/>
    </source>
</evidence>
<keyword evidence="4 5" id="KW-0963">Cytoplasm</keyword>
<reference evidence="8" key="1">
    <citation type="submission" date="2020-10" db="EMBL/GenBank/DDBJ databases">
        <authorList>
            <person name="Gilroy R."/>
        </authorList>
    </citation>
    <scope>NUCLEOTIDE SEQUENCE</scope>
    <source>
        <strain evidence="8">ChiHjej13B12-12457</strain>
    </source>
</reference>
<comment type="caution">
    <text evidence="8">The sequence shown here is derived from an EMBL/GenBank/DDBJ whole genome shotgun (WGS) entry which is preliminary data.</text>
</comment>
<evidence type="ECO:0000256" key="2">
    <source>
        <dbReference type="ARBA" id="ARBA00009695"/>
    </source>
</evidence>
<dbReference type="AlphaFoldDB" id="A0A9D1E256"/>
<organism evidence="8 9">
    <name type="scientific">Candidatus Coprenecus avistercoris</name>
    <dbReference type="NCBI Taxonomy" id="2840730"/>
    <lineage>
        <taxon>Bacteria</taxon>
        <taxon>Pseudomonadati</taxon>
        <taxon>Bacteroidota</taxon>
        <taxon>Bacteroidia</taxon>
        <taxon>Bacteroidales</taxon>
        <taxon>Rikenellaceae</taxon>
        <taxon>Rikenellaceae incertae sedis</taxon>
        <taxon>Candidatus Coprenecus</taxon>
    </lineage>
</organism>
<evidence type="ECO:0000259" key="6">
    <source>
        <dbReference type="Pfam" id="PF02631"/>
    </source>
</evidence>
<dbReference type="Gene3D" id="1.10.10.10">
    <property type="entry name" value="Winged helix-like DNA-binding domain superfamily/Winged helix DNA-binding domain"/>
    <property type="match status" value="2"/>
</dbReference>
<comment type="similarity">
    <text evidence="2 5">Belongs to the RecX family.</text>
</comment>
<dbReference type="Proteomes" id="UP000886744">
    <property type="component" value="Unassembled WGS sequence"/>
</dbReference>
<dbReference type="PANTHER" id="PTHR33602:SF1">
    <property type="entry name" value="REGULATORY PROTEIN RECX FAMILY PROTEIN"/>
    <property type="match status" value="1"/>
</dbReference>
<comment type="subcellular location">
    <subcellularLocation>
        <location evidence="1 5">Cytoplasm</location>
    </subcellularLocation>
</comment>